<evidence type="ECO:0000313" key="2">
    <source>
        <dbReference type="Proteomes" id="UP001568358"/>
    </source>
</evidence>
<name>A0ABV4JNH1_9BACT</name>
<evidence type="ECO:0008006" key="3">
    <source>
        <dbReference type="Google" id="ProtNLM"/>
    </source>
</evidence>
<protein>
    <recommendedName>
        <fullName evidence="3">Acyl carrier protein</fullName>
    </recommendedName>
</protein>
<proteinExistence type="predicted"/>
<accession>A0ABV4JNH1</accession>
<evidence type="ECO:0000313" key="1">
    <source>
        <dbReference type="EMBL" id="MEZ6852318.1"/>
    </source>
</evidence>
<comment type="caution">
    <text evidence="1">The sequence shown here is derived from an EMBL/GenBank/DDBJ whole genome shotgun (WGS) entry which is preliminary data.</text>
</comment>
<keyword evidence="2" id="KW-1185">Reference proteome</keyword>
<gene>
    <name evidence="1" type="ORF">AB2Z07_02015</name>
</gene>
<dbReference type="Proteomes" id="UP001568358">
    <property type="component" value="Unassembled WGS sequence"/>
</dbReference>
<reference evidence="1 2" key="1">
    <citation type="submission" date="2024-07" db="EMBL/GenBank/DDBJ databases">
        <title>Active virus-host system and metabolic interactions in a Lokiarchaeon culture.</title>
        <authorList>
            <person name="Ponce Toledo R.I."/>
            <person name="Rodrigues Oliveira T."/>
            <person name="Schleper C."/>
        </authorList>
    </citation>
    <scope>NUCLEOTIDE SEQUENCE [LARGE SCALE GENOMIC DNA]</scope>
    <source>
        <strain evidence="1 2">B35</strain>
    </source>
</reference>
<organism evidence="1 2">
    <name type="scientific">Halodesulfovibrio aestuarii</name>
    <dbReference type="NCBI Taxonomy" id="126333"/>
    <lineage>
        <taxon>Bacteria</taxon>
        <taxon>Pseudomonadati</taxon>
        <taxon>Thermodesulfobacteriota</taxon>
        <taxon>Desulfovibrionia</taxon>
        <taxon>Desulfovibrionales</taxon>
        <taxon>Desulfovibrionaceae</taxon>
        <taxon>Halodesulfovibrio</taxon>
    </lineage>
</organism>
<dbReference type="EMBL" id="JBFSOO010000001">
    <property type="protein sequence ID" value="MEZ6852318.1"/>
    <property type="molecule type" value="Genomic_DNA"/>
</dbReference>
<sequence length="86" mass="9904">MNAQTQTIRTFVNALFVDKFDINLLEKGLGQENFFGKRIKIYACDLVYVFFEVEKKFSVSLEKDVQDPSFYTLDGLAEIIGNRLAE</sequence>
<dbReference type="RefSeq" id="WP_371149862.1">
    <property type="nucleotide sequence ID" value="NZ_JBFSOO010000001.1"/>
</dbReference>